<accession>A0A9N8JMS6</accession>
<proteinExistence type="predicted"/>
<evidence type="ECO:0000313" key="2">
    <source>
        <dbReference type="Proteomes" id="UP000714618"/>
    </source>
</evidence>
<comment type="caution">
    <text evidence="1">The sequence shown here is derived from an EMBL/GenBank/DDBJ whole genome shotgun (WGS) entry which is preliminary data.</text>
</comment>
<name>A0A9N8JMS6_9PEZI</name>
<sequence>MTLRDCVLFVKGSLDAFENTADIRIADLDFKHAHPDKAEKWMSTERILIDQGWYTSTEIDEGPDSTCLLTRRST</sequence>
<organism evidence="1 2">
    <name type="scientific">Aureobasidium mustum</name>
    <dbReference type="NCBI Taxonomy" id="2773714"/>
    <lineage>
        <taxon>Eukaryota</taxon>
        <taxon>Fungi</taxon>
        <taxon>Dikarya</taxon>
        <taxon>Ascomycota</taxon>
        <taxon>Pezizomycotina</taxon>
        <taxon>Dothideomycetes</taxon>
        <taxon>Dothideomycetidae</taxon>
        <taxon>Dothideales</taxon>
        <taxon>Saccotheciaceae</taxon>
        <taxon>Aureobasidium</taxon>
    </lineage>
</organism>
<dbReference type="OrthoDB" id="272370at2759"/>
<reference evidence="1" key="1">
    <citation type="submission" date="2020-06" db="EMBL/GenBank/DDBJ databases">
        <authorList>
            <person name="Onetto C."/>
        </authorList>
    </citation>
    <scope>NUCLEOTIDE SEQUENCE</scope>
</reference>
<dbReference type="EMBL" id="CAIJEO010000004">
    <property type="protein sequence ID" value="CAD0091183.1"/>
    <property type="molecule type" value="Genomic_DNA"/>
</dbReference>
<evidence type="ECO:0000313" key="1">
    <source>
        <dbReference type="EMBL" id="CAD0091183.1"/>
    </source>
</evidence>
<dbReference type="Proteomes" id="UP000714618">
    <property type="component" value="Unassembled WGS sequence"/>
</dbReference>
<dbReference type="AlphaFoldDB" id="A0A9N8JMS6"/>
<gene>
    <name evidence="1" type="ORF">AWRI4233_LOCUS3145</name>
</gene>
<protein>
    <submittedName>
        <fullName evidence="1">Uncharacterized protein</fullName>
    </submittedName>
</protein>
<keyword evidence="2" id="KW-1185">Reference proteome</keyword>